<organism evidence="1 2">
    <name type="scientific">Trifolium medium</name>
    <dbReference type="NCBI Taxonomy" id="97028"/>
    <lineage>
        <taxon>Eukaryota</taxon>
        <taxon>Viridiplantae</taxon>
        <taxon>Streptophyta</taxon>
        <taxon>Embryophyta</taxon>
        <taxon>Tracheophyta</taxon>
        <taxon>Spermatophyta</taxon>
        <taxon>Magnoliopsida</taxon>
        <taxon>eudicotyledons</taxon>
        <taxon>Gunneridae</taxon>
        <taxon>Pentapetalae</taxon>
        <taxon>rosids</taxon>
        <taxon>fabids</taxon>
        <taxon>Fabales</taxon>
        <taxon>Fabaceae</taxon>
        <taxon>Papilionoideae</taxon>
        <taxon>50 kb inversion clade</taxon>
        <taxon>NPAAA clade</taxon>
        <taxon>Hologalegina</taxon>
        <taxon>IRL clade</taxon>
        <taxon>Trifolieae</taxon>
        <taxon>Trifolium</taxon>
    </lineage>
</organism>
<dbReference type="Proteomes" id="UP000265520">
    <property type="component" value="Unassembled WGS sequence"/>
</dbReference>
<accession>A0A392NRQ3</accession>
<proteinExistence type="predicted"/>
<dbReference type="AlphaFoldDB" id="A0A392NRQ3"/>
<reference evidence="1 2" key="1">
    <citation type="journal article" date="2018" name="Front. Plant Sci.">
        <title>Red Clover (Trifolium pratense) and Zigzag Clover (T. medium) - A Picture of Genomic Similarities and Differences.</title>
        <authorList>
            <person name="Dluhosova J."/>
            <person name="Istvanek J."/>
            <person name="Nedelnik J."/>
            <person name="Repkova J."/>
        </authorList>
    </citation>
    <scope>NUCLEOTIDE SEQUENCE [LARGE SCALE GENOMIC DNA]</scope>
    <source>
        <strain evidence="2">cv. 10/8</strain>
        <tissue evidence="1">Leaf</tissue>
    </source>
</reference>
<keyword evidence="2" id="KW-1185">Reference proteome</keyword>
<protein>
    <submittedName>
        <fullName evidence="1">Uncharacterized protein</fullName>
    </submittedName>
</protein>
<evidence type="ECO:0000313" key="1">
    <source>
        <dbReference type="EMBL" id="MCI02082.1"/>
    </source>
</evidence>
<sequence>MIDSLSDSPSMAFAAIECELICRREGRSRDAIATGEAVIGKTDVVRVPMCEDETRINDVSIQKFHNENLVVNEQVGQNIDGGMHSGTMAMTDIIDNGAKDQQRKSFAQALQNSCDVPHDHLPKPCLKGEDIQLKFPRRNIKRV</sequence>
<dbReference type="EMBL" id="LXQA010048051">
    <property type="protein sequence ID" value="MCI02082.1"/>
    <property type="molecule type" value="Genomic_DNA"/>
</dbReference>
<comment type="caution">
    <text evidence="1">The sequence shown here is derived from an EMBL/GenBank/DDBJ whole genome shotgun (WGS) entry which is preliminary data.</text>
</comment>
<name>A0A392NRQ3_9FABA</name>
<evidence type="ECO:0000313" key="2">
    <source>
        <dbReference type="Proteomes" id="UP000265520"/>
    </source>
</evidence>